<dbReference type="InParanoid" id="A7RYP4"/>
<dbReference type="InterPro" id="IPR040807">
    <property type="entry name" value="DUF5522"/>
</dbReference>
<name>A7RYP4_NEMVE</name>
<dbReference type="PANTHER" id="PTHR21037:SF2">
    <property type="entry name" value="SIMILAR TO NOVEL PROTEIN"/>
    <property type="match status" value="1"/>
</dbReference>
<dbReference type="EMBL" id="DS469554">
    <property type="protein sequence ID" value="EDO43353.1"/>
    <property type="molecule type" value="Genomic_DNA"/>
</dbReference>
<protein>
    <submittedName>
        <fullName evidence="2">Uncharacterized protein</fullName>
    </submittedName>
</protein>
<dbReference type="Pfam" id="PF17653">
    <property type="entry name" value="DUF5522"/>
    <property type="match status" value="1"/>
</dbReference>
<organism evidence="2 3">
    <name type="scientific">Nematostella vectensis</name>
    <name type="common">Starlet sea anemone</name>
    <dbReference type="NCBI Taxonomy" id="45351"/>
    <lineage>
        <taxon>Eukaryota</taxon>
        <taxon>Metazoa</taxon>
        <taxon>Cnidaria</taxon>
        <taxon>Anthozoa</taxon>
        <taxon>Hexacorallia</taxon>
        <taxon>Actiniaria</taxon>
        <taxon>Edwardsiidae</taxon>
        <taxon>Nematostella</taxon>
    </lineage>
</organism>
<proteinExistence type="predicted"/>
<dbReference type="AlphaFoldDB" id="A7RYP4"/>
<sequence>MSSVSGNSHKKSNDTPDDCQKDNTDEKTNGLLKHSVVDLEKLSEAEKEIYFAHKTACEEGNAMYTDPVTGYAVFTEDYHRQRGSCCGNACRHVGTCLVIIPDNGNGYDSMTDNNTTGVGEKCLTSFNKNSQNTPKI</sequence>
<feature type="region of interest" description="Disordered" evidence="1">
    <location>
        <begin position="1"/>
        <end position="32"/>
    </location>
</feature>
<evidence type="ECO:0000256" key="1">
    <source>
        <dbReference type="SAM" id="MobiDB-lite"/>
    </source>
</evidence>
<reference evidence="2 3" key="1">
    <citation type="journal article" date="2007" name="Science">
        <title>Sea anemone genome reveals ancestral eumetazoan gene repertoire and genomic organization.</title>
        <authorList>
            <person name="Putnam N.H."/>
            <person name="Srivastava M."/>
            <person name="Hellsten U."/>
            <person name="Dirks B."/>
            <person name="Chapman J."/>
            <person name="Salamov A."/>
            <person name="Terry A."/>
            <person name="Shapiro H."/>
            <person name="Lindquist E."/>
            <person name="Kapitonov V.V."/>
            <person name="Jurka J."/>
            <person name="Genikhovich G."/>
            <person name="Grigoriev I.V."/>
            <person name="Lucas S.M."/>
            <person name="Steele R.E."/>
            <person name="Finnerty J.R."/>
            <person name="Technau U."/>
            <person name="Martindale M.Q."/>
            <person name="Rokhsar D.S."/>
        </authorList>
    </citation>
    <scope>NUCLEOTIDE SEQUENCE [LARGE SCALE GENOMIC DNA]</scope>
    <source>
        <strain evidence="3">CH2 X CH6</strain>
    </source>
</reference>
<gene>
    <name evidence="2" type="ORF">NEMVEDRAFT_v1g204089</name>
</gene>
<evidence type="ECO:0000313" key="2">
    <source>
        <dbReference type="EMBL" id="EDO43353.1"/>
    </source>
</evidence>
<dbReference type="HOGENOM" id="CLU_1877862_0_0_1"/>
<feature type="compositionally biased region" description="Basic and acidic residues" evidence="1">
    <location>
        <begin position="11"/>
        <end position="28"/>
    </location>
</feature>
<dbReference type="PANTHER" id="PTHR21037">
    <property type="entry name" value="39S RIBOSOMAL PROTEIN L14, MITOCHONDRIAL"/>
    <property type="match status" value="1"/>
</dbReference>
<dbReference type="Proteomes" id="UP000001593">
    <property type="component" value="Unassembled WGS sequence"/>
</dbReference>
<accession>A7RYP4</accession>
<evidence type="ECO:0000313" key="3">
    <source>
        <dbReference type="Proteomes" id="UP000001593"/>
    </source>
</evidence>
<keyword evidence="3" id="KW-1185">Reference proteome</keyword>